<dbReference type="SUPFAM" id="SSF52374">
    <property type="entry name" value="Nucleotidylyl transferase"/>
    <property type="match status" value="1"/>
</dbReference>
<evidence type="ECO:0000256" key="8">
    <source>
        <dbReference type="ARBA" id="ARBA00023146"/>
    </source>
</evidence>
<dbReference type="InterPro" id="IPR001412">
    <property type="entry name" value="aa-tRNA-synth_I_CS"/>
</dbReference>
<dbReference type="NCBIfam" id="NF008900">
    <property type="entry name" value="PRK12267.1"/>
    <property type="match status" value="1"/>
</dbReference>
<dbReference type="RefSeq" id="WP_116468712.1">
    <property type="nucleotide sequence ID" value="NZ_QENQ01000001.1"/>
</dbReference>
<keyword evidence="6 9" id="KW-0067">ATP-binding</keyword>
<reference evidence="12 13" key="1">
    <citation type="submission" date="2018-05" db="EMBL/GenBank/DDBJ databases">
        <title>Description of Sphingomonas pokkalii sp nov, isolated from the rhizosphere of saline tolerant pokkali rice and its draft genome analysis.</title>
        <authorList>
            <person name="Menon R."/>
            <person name="Kumari S."/>
            <person name="Rameshkumar N."/>
        </authorList>
    </citation>
    <scope>NUCLEOTIDE SEQUENCE [LARGE SCALE GENOMIC DNA]</scope>
    <source>
        <strain evidence="12 13">L3B27</strain>
    </source>
</reference>
<dbReference type="InterPro" id="IPR015413">
    <property type="entry name" value="Methionyl/Leucyl_tRNA_Synth"/>
</dbReference>
<dbReference type="InterPro" id="IPR014758">
    <property type="entry name" value="Met-tRNA_synth"/>
</dbReference>
<organism evidence="12 13">
    <name type="scientific">Sphingomonas pokkalii</name>
    <dbReference type="NCBI Taxonomy" id="2175090"/>
    <lineage>
        <taxon>Bacteria</taxon>
        <taxon>Pseudomonadati</taxon>
        <taxon>Pseudomonadota</taxon>
        <taxon>Alphaproteobacteria</taxon>
        <taxon>Sphingomonadales</taxon>
        <taxon>Sphingomonadaceae</taxon>
        <taxon>Sphingomonas</taxon>
    </lineage>
</organism>
<protein>
    <recommendedName>
        <fullName evidence="9">Methionine--tRNA ligase</fullName>
        <ecNumber evidence="9">6.1.1.10</ecNumber>
    </recommendedName>
    <alternativeName>
        <fullName evidence="9">Methionyl-tRNA synthetase</fullName>
        <shortName evidence="9">MetRS</shortName>
    </alternativeName>
</protein>
<name>A0A2U0SD16_9SPHN</name>
<dbReference type="InterPro" id="IPR014729">
    <property type="entry name" value="Rossmann-like_a/b/a_fold"/>
</dbReference>
<accession>A0A2U0SD16</accession>
<dbReference type="Gene3D" id="2.170.220.10">
    <property type="match status" value="1"/>
</dbReference>
<evidence type="ECO:0000256" key="2">
    <source>
        <dbReference type="ARBA" id="ARBA00004496"/>
    </source>
</evidence>
<dbReference type="EC" id="6.1.1.10" evidence="9"/>
<dbReference type="InterPro" id="IPR009080">
    <property type="entry name" value="tRNAsynth_Ia_anticodon-bd"/>
</dbReference>
<gene>
    <name evidence="9" type="primary">metG</name>
    <name evidence="12" type="ORF">DD559_07970</name>
</gene>
<dbReference type="InterPro" id="IPR023457">
    <property type="entry name" value="Met-tRNA_synth_2"/>
</dbReference>
<dbReference type="OrthoDB" id="9810191at2"/>
<comment type="subcellular location">
    <subcellularLocation>
        <location evidence="2 9">Cytoplasm</location>
    </subcellularLocation>
</comment>
<feature type="domain" description="Methionyl-tRNA synthetase anticodon-binding" evidence="11">
    <location>
        <begin position="375"/>
        <end position="479"/>
    </location>
</feature>
<dbReference type="PROSITE" id="PS00178">
    <property type="entry name" value="AA_TRNA_LIGASE_I"/>
    <property type="match status" value="1"/>
</dbReference>
<dbReference type="GO" id="GO:0004825">
    <property type="term" value="F:methionine-tRNA ligase activity"/>
    <property type="evidence" value="ECO:0007669"/>
    <property type="project" value="UniProtKB-UniRule"/>
</dbReference>
<feature type="short sequence motif" description="'KMSKS' region" evidence="9">
    <location>
        <begin position="299"/>
        <end position="303"/>
    </location>
</feature>
<dbReference type="AlphaFoldDB" id="A0A2U0SD16"/>
<dbReference type="CDD" id="cd07957">
    <property type="entry name" value="Anticodon_Ia_Met"/>
    <property type="match status" value="1"/>
</dbReference>
<keyword evidence="5 9" id="KW-0547">Nucleotide-binding</keyword>
<dbReference type="GO" id="GO:0006431">
    <property type="term" value="P:methionyl-tRNA aminoacylation"/>
    <property type="evidence" value="ECO:0007669"/>
    <property type="project" value="UniProtKB-UniRule"/>
</dbReference>
<keyword evidence="3 9" id="KW-0963">Cytoplasm</keyword>
<evidence type="ECO:0000256" key="1">
    <source>
        <dbReference type="ARBA" id="ARBA00003314"/>
    </source>
</evidence>
<proteinExistence type="inferred from homology"/>
<comment type="caution">
    <text evidence="9">Lacks conserved residue(s) required for the propagation of feature annotation.</text>
</comment>
<dbReference type="Gene3D" id="1.10.730.10">
    <property type="entry name" value="Isoleucyl-tRNA Synthetase, Domain 1"/>
    <property type="match status" value="1"/>
</dbReference>
<feature type="domain" description="Methionyl/Leucyl tRNA synthetase" evidence="10">
    <location>
        <begin position="6"/>
        <end position="363"/>
    </location>
</feature>
<dbReference type="Pfam" id="PF09334">
    <property type="entry name" value="tRNA-synt_1g"/>
    <property type="match status" value="1"/>
</dbReference>
<keyword evidence="7 9" id="KW-0648">Protein biosynthesis</keyword>
<keyword evidence="8 9" id="KW-0030">Aminoacyl-tRNA synthetase</keyword>
<dbReference type="InterPro" id="IPR041872">
    <property type="entry name" value="Anticodon_Met"/>
</dbReference>
<dbReference type="SUPFAM" id="SSF47323">
    <property type="entry name" value="Anticodon-binding domain of a subclass of class I aminoacyl-tRNA synthetases"/>
    <property type="match status" value="1"/>
</dbReference>
<evidence type="ECO:0000256" key="4">
    <source>
        <dbReference type="ARBA" id="ARBA00022598"/>
    </source>
</evidence>
<dbReference type="FunFam" id="2.170.220.10:FF:000002">
    <property type="entry name" value="Methionine--tRNA ligase"/>
    <property type="match status" value="1"/>
</dbReference>
<sequence>MADPFYITTAIHYPNGKPHIGHAYEMIAADAIARFQRQQGRDVFFQTGTDEHGLKMVQTARARDLTARELADEMSGYFRVMAEKLDISCDRFIRTSEADHYRASQAIWEKMAAKGDLYLDRYEGWYSVRDEAFYEEKELQEGEGGQKLSPQGTPVEWTKEETWFFRLSKYQQPLLDFYAANPDFIRPESRRNEVLRFVEGGLVDLSVSRTSFDWGVPVPGSPGHVMYVWVDALTNYLTGAGFPDDAERLARYWPADLHLIGKDIVRFHTVYWPAFLMSADIALPKQVFGHGFLLNRGEKMSKSVGNVVDPMELAETYGVDALRYFLLRDVSFGQDGTFSDEAIVTRANADLSNSFGNLAQRVLSMIAKNLDGALPFGGKETEADLDLAAKVSYATSVEVPRAFFDLALNQGIEDWIRAVFACNQYVDAQEPWKLRKTDPERMKVVLARLFICIRDLAIAILPVVPASATRLLDAMGILADERDQHAYADSGWYERLATSDFRVAAPIPIFPRLELKTSEDA</sequence>
<evidence type="ECO:0000256" key="3">
    <source>
        <dbReference type="ARBA" id="ARBA00022490"/>
    </source>
</evidence>
<comment type="catalytic activity">
    <reaction evidence="9">
        <text>tRNA(Met) + L-methionine + ATP = L-methionyl-tRNA(Met) + AMP + diphosphate</text>
        <dbReference type="Rhea" id="RHEA:13481"/>
        <dbReference type="Rhea" id="RHEA-COMP:9667"/>
        <dbReference type="Rhea" id="RHEA-COMP:9698"/>
        <dbReference type="ChEBI" id="CHEBI:30616"/>
        <dbReference type="ChEBI" id="CHEBI:33019"/>
        <dbReference type="ChEBI" id="CHEBI:57844"/>
        <dbReference type="ChEBI" id="CHEBI:78442"/>
        <dbReference type="ChEBI" id="CHEBI:78530"/>
        <dbReference type="ChEBI" id="CHEBI:456215"/>
        <dbReference type="EC" id="6.1.1.10"/>
    </reaction>
</comment>
<evidence type="ECO:0000313" key="13">
    <source>
        <dbReference type="Proteomes" id="UP000245890"/>
    </source>
</evidence>
<evidence type="ECO:0000259" key="10">
    <source>
        <dbReference type="Pfam" id="PF09334"/>
    </source>
</evidence>
<dbReference type="PANTHER" id="PTHR43326">
    <property type="entry name" value="METHIONYL-TRNA SYNTHETASE"/>
    <property type="match status" value="1"/>
</dbReference>
<dbReference type="Proteomes" id="UP000245890">
    <property type="component" value="Unassembled WGS sequence"/>
</dbReference>
<comment type="subunit">
    <text evidence="9">Monomer.</text>
</comment>
<dbReference type="EMBL" id="QENQ01000001">
    <property type="protein sequence ID" value="PVX29272.1"/>
    <property type="molecule type" value="Genomic_DNA"/>
</dbReference>
<keyword evidence="13" id="KW-1185">Reference proteome</keyword>
<dbReference type="Gene3D" id="3.40.50.620">
    <property type="entry name" value="HUPs"/>
    <property type="match status" value="1"/>
</dbReference>
<dbReference type="InterPro" id="IPR033911">
    <property type="entry name" value="MetRS_core"/>
</dbReference>
<dbReference type="GO" id="GO:0005737">
    <property type="term" value="C:cytoplasm"/>
    <property type="evidence" value="ECO:0007669"/>
    <property type="project" value="UniProtKB-SubCell"/>
</dbReference>
<comment type="similarity">
    <text evidence="9">Belongs to the class-I aminoacyl-tRNA synthetase family. MetG type 2B subfamily.</text>
</comment>
<evidence type="ECO:0000313" key="12">
    <source>
        <dbReference type="EMBL" id="PVX29272.1"/>
    </source>
</evidence>
<evidence type="ECO:0000259" key="11">
    <source>
        <dbReference type="Pfam" id="PF19303"/>
    </source>
</evidence>
<dbReference type="GO" id="GO:0005524">
    <property type="term" value="F:ATP binding"/>
    <property type="evidence" value="ECO:0007669"/>
    <property type="project" value="UniProtKB-UniRule"/>
</dbReference>
<dbReference type="PANTHER" id="PTHR43326:SF1">
    <property type="entry name" value="METHIONINE--TRNA LIGASE, MITOCHONDRIAL"/>
    <property type="match status" value="1"/>
</dbReference>
<comment type="function">
    <text evidence="1 9">Is required not only for elongation of protein synthesis but also for the initiation of all mRNA translation through initiator tRNA(fMet) aminoacylation.</text>
</comment>
<keyword evidence="4 9" id="KW-0436">Ligase</keyword>
<evidence type="ECO:0000256" key="7">
    <source>
        <dbReference type="ARBA" id="ARBA00022917"/>
    </source>
</evidence>
<dbReference type="HAMAP" id="MF_01228">
    <property type="entry name" value="Met_tRNA_synth_type2"/>
    <property type="match status" value="1"/>
</dbReference>
<evidence type="ECO:0000256" key="6">
    <source>
        <dbReference type="ARBA" id="ARBA00022840"/>
    </source>
</evidence>
<evidence type="ECO:0000256" key="5">
    <source>
        <dbReference type="ARBA" id="ARBA00022741"/>
    </source>
</evidence>
<evidence type="ECO:0000256" key="9">
    <source>
        <dbReference type="HAMAP-Rule" id="MF_01228"/>
    </source>
</evidence>
<dbReference type="NCBIfam" id="TIGR00398">
    <property type="entry name" value="metG"/>
    <property type="match status" value="1"/>
</dbReference>
<dbReference type="Pfam" id="PF19303">
    <property type="entry name" value="Anticodon_3"/>
    <property type="match status" value="1"/>
</dbReference>
<comment type="caution">
    <text evidence="12">The sequence shown here is derived from an EMBL/GenBank/DDBJ whole genome shotgun (WGS) entry which is preliminary data.</text>
</comment>
<dbReference type="CDD" id="cd00814">
    <property type="entry name" value="MetRS_core"/>
    <property type="match status" value="1"/>
</dbReference>
<dbReference type="PRINTS" id="PR01041">
    <property type="entry name" value="TRNASYNTHMET"/>
</dbReference>